<evidence type="ECO:0000256" key="3">
    <source>
        <dbReference type="ARBA" id="ARBA00020129"/>
    </source>
</evidence>
<accession>A0A2S5J0F8</accession>
<protein>
    <recommendedName>
        <fullName evidence="3 4">Protein NrdI</fullName>
    </recommendedName>
</protein>
<dbReference type="GO" id="GO:0010181">
    <property type="term" value="F:FMN binding"/>
    <property type="evidence" value="ECO:0007669"/>
    <property type="project" value="InterPro"/>
</dbReference>
<organism evidence="5 6">
    <name type="scientific">Arthrobacter pityocampae</name>
    <dbReference type="NCBI Taxonomy" id="547334"/>
    <lineage>
        <taxon>Bacteria</taxon>
        <taxon>Bacillati</taxon>
        <taxon>Actinomycetota</taxon>
        <taxon>Actinomycetes</taxon>
        <taxon>Micrococcales</taxon>
        <taxon>Micrococcaceae</taxon>
        <taxon>Arthrobacter</taxon>
    </lineage>
</organism>
<evidence type="ECO:0000256" key="2">
    <source>
        <dbReference type="ARBA" id="ARBA00009942"/>
    </source>
</evidence>
<comment type="caution">
    <text evidence="5">The sequence shown here is derived from an EMBL/GenBank/DDBJ whole genome shotgun (WGS) entry which is preliminary data.</text>
</comment>
<name>A0A2S5J0F8_9MICC</name>
<proteinExistence type="inferred from homology"/>
<dbReference type="InterPro" id="IPR004465">
    <property type="entry name" value="RNR_NrdI"/>
</dbReference>
<keyword evidence="6" id="KW-1185">Reference proteome</keyword>
<sequence>MDHRTAPADSAAAGDAEGPLTDAPLIYFSSVSDNTHRFVMKLGVRAARMPVLTRDPTLRAARPYVLVLPTYGGTTGKGAVPRQVVKFLNNEQNRNLLRGVIGAGNTNFGETYCLAADIVAAKCNVPVLYRFEVMGTSEDVARVTQGLEEFWT</sequence>
<dbReference type="HAMAP" id="MF_00128">
    <property type="entry name" value="NrdI"/>
    <property type="match status" value="1"/>
</dbReference>
<comment type="function">
    <text evidence="1 4">Probably involved in ribonucleotide reductase function.</text>
</comment>
<dbReference type="EMBL" id="PRKW01000002">
    <property type="protein sequence ID" value="PPB50326.1"/>
    <property type="molecule type" value="Genomic_DNA"/>
</dbReference>
<dbReference type="OrthoDB" id="350535at2"/>
<dbReference type="InterPro" id="IPR020852">
    <property type="entry name" value="RNR_Ib_NrdI_bac"/>
</dbReference>
<dbReference type="SUPFAM" id="SSF52218">
    <property type="entry name" value="Flavoproteins"/>
    <property type="match status" value="1"/>
</dbReference>
<dbReference type="Pfam" id="PF07972">
    <property type="entry name" value="Flavodoxin_NdrI"/>
    <property type="match status" value="1"/>
</dbReference>
<dbReference type="AlphaFoldDB" id="A0A2S5J0F8"/>
<comment type="similarity">
    <text evidence="2 4">Belongs to the NrdI family.</text>
</comment>
<dbReference type="Proteomes" id="UP000239297">
    <property type="component" value="Unassembled WGS sequence"/>
</dbReference>
<dbReference type="NCBIfam" id="TIGR00333">
    <property type="entry name" value="nrdI"/>
    <property type="match status" value="1"/>
</dbReference>
<dbReference type="PANTHER" id="PTHR37297:SF1">
    <property type="entry name" value="PROTEIN NRDI"/>
    <property type="match status" value="1"/>
</dbReference>
<dbReference type="PIRSF" id="PIRSF005087">
    <property type="entry name" value="NrdI"/>
    <property type="match status" value="1"/>
</dbReference>
<reference evidence="5 6" key="1">
    <citation type="journal article" date="2014" name="Int. J. Syst. Evol. Microbiol.">
        <title>Arthrobacter pityocampae sp. nov., isolated from Thaumetopoea pityocampa (Lep., Thaumetopoeidae).</title>
        <authorList>
            <person name="Ince I.A."/>
            <person name="Demirbag Z."/>
            <person name="Kati H."/>
        </authorList>
    </citation>
    <scope>NUCLEOTIDE SEQUENCE [LARGE SCALE GENOMIC DNA]</scope>
    <source>
        <strain evidence="5 6">Tp2</strain>
    </source>
</reference>
<evidence type="ECO:0000313" key="6">
    <source>
        <dbReference type="Proteomes" id="UP000239297"/>
    </source>
</evidence>
<evidence type="ECO:0000256" key="4">
    <source>
        <dbReference type="HAMAP-Rule" id="MF_00128"/>
    </source>
</evidence>
<evidence type="ECO:0000313" key="5">
    <source>
        <dbReference type="EMBL" id="PPB50326.1"/>
    </source>
</evidence>
<evidence type="ECO:0000256" key="1">
    <source>
        <dbReference type="ARBA" id="ARBA00003999"/>
    </source>
</evidence>
<dbReference type="PANTHER" id="PTHR37297">
    <property type="entry name" value="PROTEIN NRDI"/>
    <property type="match status" value="1"/>
</dbReference>
<dbReference type="Gene3D" id="3.40.50.360">
    <property type="match status" value="1"/>
</dbReference>
<gene>
    <name evidence="4" type="primary">nrdI</name>
    <name evidence="5" type="ORF">C4K88_05560</name>
</gene>
<dbReference type="InterPro" id="IPR029039">
    <property type="entry name" value="Flavoprotein-like_sf"/>
</dbReference>